<dbReference type="GO" id="GO:0007059">
    <property type="term" value="P:chromosome segregation"/>
    <property type="evidence" value="ECO:0007669"/>
    <property type="project" value="InterPro"/>
</dbReference>
<reference evidence="2" key="1">
    <citation type="journal article" date="2023" name="Mol. Phylogenet. Evol.">
        <title>Genome-scale phylogeny and comparative genomics of the fungal order Sordariales.</title>
        <authorList>
            <person name="Hensen N."/>
            <person name="Bonometti L."/>
            <person name="Westerberg I."/>
            <person name="Brannstrom I.O."/>
            <person name="Guillou S."/>
            <person name="Cros-Aarteil S."/>
            <person name="Calhoun S."/>
            <person name="Haridas S."/>
            <person name="Kuo A."/>
            <person name="Mondo S."/>
            <person name="Pangilinan J."/>
            <person name="Riley R."/>
            <person name="LaButti K."/>
            <person name="Andreopoulos B."/>
            <person name="Lipzen A."/>
            <person name="Chen C."/>
            <person name="Yan M."/>
            <person name="Daum C."/>
            <person name="Ng V."/>
            <person name="Clum A."/>
            <person name="Steindorff A."/>
            <person name="Ohm R.A."/>
            <person name="Martin F."/>
            <person name="Silar P."/>
            <person name="Natvig D.O."/>
            <person name="Lalanne C."/>
            <person name="Gautier V."/>
            <person name="Ament-Velasquez S.L."/>
            <person name="Kruys A."/>
            <person name="Hutchinson M.I."/>
            <person name="Powell A.J."/>
            <person name="Barry K."/>
            <person name="Miller A.N."/>
            <person name="Grigoriev I.V."/>
            <person name="Debuchy R."/>
            <person name="Gladieux P."/>
            <person name="Hiltunen Thoren M."/>
            <person name="Johannesson H."/>
        </authorList>
    </citation>
    <scope>NUCLEOTIDE SEQUENCE</scope>
    <source>
        <strain evidence="2">CBS 103.79</strain>
    </source>
</reference>
<feature type="compositionally biased region" description="Low complexity" evidence="1">
    <location>
        <begin position="253"/>
        <end position="269"/>
    </location>
</feature>
<reference evidence="2" key="2">
    <citation type="submission" date="2023-05" db="EMBL/GenBank/DDBJ databases">
        <authorList>
            <consortium name="Lawrence Berkeley National Laboratory"/>
            <person name="Steindorff A."/>
            <person name="Hensen N."/>
            <person name="Bonometti L."/>
            <person name="Westerberg I."/>
            <person name="Brannstrom I.O."/>
            <person name="Guillou S."/>
            <person name="Cros-Aarteil S."/>
            <person name="Calhoun S."/>
            <person name="Haridas S."/>
            <person name="Kuo A."/>
            <person name="Mondo S."/>
            <person name="Pangilinan J."/>
            <person name="Riley R."/>
            <person name="Labutti K."/>
            <person name="Andreopoulos B."/>
            <person name="Lipzen A."/>
            <person name="Chen C."/>
            <person name="Yanf M."/>
            <person name="Daum C."/>
            <person name="Ng V."/>
            <person name="Clum A."/>
            <person name="Ohm R."/>
            <person name="Martin F."/>
            <person name="Silar P."/>
            <person name="Natvig D."/>
            <person name="Lalanne C."/>
            <person name="Gautier V."/>
            <person name="Ament-Velasquez S.L."/>
            <person name="Kruys A."/>
            <person name="Hutchinson M.I."/>
            <person name="Powell A.J."/>
            <person name="Barry K."/>
            <person name="Miller A.N."/>
            <person name="Grigoriev I.V."/>
            <person name="Debuchy R."/>
            <person name="Gladieux P."/>
            <person name="Thoren M.H."/>
            <person name="Johannesson H."/>
        </authorList>
    </citation>
    <scope>NUCLEOTIDE SEQUENCE</scope>
    <source>
        <strain evidence="2">CBS 103.79</strain>
    </source>
</reference>
<gene>
    <name evidence="2" type="ORF">C8A05DRAFT_39581</name>
</gene>
<name>A0AAN6MBF2_9PEZI</name>
<dbReference type="Proteomes" id="UP001303889">
    <property type="component" value="Unassembled WGS sequence"/>
</dbReference>
<feature type="non-terminal residue" evidence="2">
    <location>
        <position position="327"/>
    </location>
</feature>
<accession>A0AAN6MBF2</accession>
<keyword evidence="3" id="KW-1185">Reference proteome</keyword>
<evidence type="ECO:0000313" key="3">
    <source>
        <dbReference type="Proteomes" id="UP001303889"/>
    </source>
</evidence>
<evidence type="ECO:0000256" key="1">
    <source>
        <dbReference type="SAM" id="MobiDB-lite"/>
    </source>
</evidence>
<organism evidence="2 3">
    <name type="scientific">Staphylotrichum tortipilum</name>
    <dbReference type="NCBI Taxonomy" id="2831512"/>
    <lineage>
        <taxon>Eukaryota</taxon>
        <taxon>Fungi</taxon>
        <taxon>Dikarya</taxon>
        <taxon>Ascomycota</taxon>
        <taxon>Pezizomycotina</taxon>
        <taxon>Sordariomycetes</taxon>
        <taxon>Sordariomycetidae</taxon>
        <taxon>Sordariales</taxon>
        <taxon>Chaetomiaceae</taxon>
        <taxon>Staphylotrichum</taxon>
    </lineage>
</organism>
<dbReference type="AlphaFoldDB" id="A0AAN6MBF2"/>
<sequence length="327" mass="35806">MARVSVPTTARLASSLRVSSDNAAATRILTRLSRSSLISVALDWLDENNLPLAQPYLRQNYGDEEDDDDMDVDDFYPPARSSAALREVYTSLQARKGSKREVLDRIVDGDWRHGLTLYQLALADLQYLHDHPTSQKWSTYRILPLTPPQPDGDSSSPPSPPQIDTSSLTIPRFHPSTFLRTLSSLALPDVKAHYNFDSHRSLPLLILRIFVLDSPYATSAALSSPTSFNAARTVYVAFPHASPHVFISKPQVTSSSSPSTTSSNSSVGATAGGGGEAKSLRALLVEGIPKALSRPLKRERFALQSTSLVTRNLSEMVERRGGGRTNY</sequence>
<dbReference type="EMBL" id="MU856360">
    <property type="protein sequence ID" value="KAK3896873.1"/>
    <property type="molecule type" value="Genomic_DNA"/>
</dbReference>
<proteinExistence type="predicted"/>
<dbReference type="GO" id="GO:0034080">
    <property type="term" value="P:CENP-A containing chromatin assembly"/>
    <property type="evidence" value="ECO:0007669"/>
    <property type="project" value="InterPro"/>
</dbReference>
<feature type="compositionally biased region" description="Low complexity" evidence="1">
    <location>
        <begin position="151"/>
        <end position="167"/>
    </location>
</feature>
<comment type="caution">
    <text evidence="2">The sequence shown here is derived from an EMBL/GenBank/DDBJ whole genome shotgun (WGS) entry which is preliminary data.</text>
</comment>
<evidence type="ECO:0000313" key="2">
    <source>
        <dbReference type="EMBL" id="KAK3896873.1"/>
    </source>
</evidence>
<feature type="region of interest" description="Disordered" evidence="1">
    <location>
        <begin position="249"/>
        <end position="273"/>
    </location>
</feature>
<dbReference type="Pfam" id="PF05238">
    <property type="entry name" value="CENP-N"/>
    <property type="match status" value="1"/>
</dbReference>
<dbReference type="InterPro" id="IPR007902">
    <property type="entry name" value="Chl4/mis15/CENP-N"/>
</dbReference>
<protein>
    <submittedName>
        <fullName evidence="2">Uncharacterized protein</fullName>
    </submittedName>
</protein>
<feature type="region of interest" description="Disordered" evidence="1">
    <location>
        <begin position="142"/>
        <end position="167"/>
    </location>
</feature>